<dbReference type="PANTHER" id="PTHR42756:SF1">
    <property type="entry name" value="TRANSCRIPTIONAL REPRESSOR OF EMRAB OPERON"/>
    <property type="match status" value="1"/>
</dbReference>
<dbReference type="Proteomes" id="UP000182284">
    <property type="component" value="Unassembled WGS sequence"/>
</dbReference>
<protein>
    <submittedName>
        <fullName evidence="5">DNA-binding transcriptional regulator, MarR family</fullName>
    </submittedName>
</protein>
<reference evidence="5 6" key="1">
    <citation type="submission" date="2016-10" db="EMBL/GenBank/DDBJ databases">
        <authorList>
            <person name="de Groot N.N."/>
        </authorList>
    </citation>
    <scope>NUCLEOTIDE SEQUENCE [LARGE SCALE GENOMIC DNA]</scope>
    <source>
        <strain evidence="5 6">DSM 27375</strain>
    </source>
</reference>
<evidence type="ECO:0000313" key="5">
    <source>
        <dbReference type="EMBL" id="SDG30373.1"/>
    </source>
</evidence>
<keyword evidence="2 5" id="KW-0238">DNA-binding</keyword>
<gene>
    <name evidence="5" type="ORF">SAMN04488117_11630</name>
</gene>
<proteinExistence type="predicted"/>
<dbReference type="AlphaFoldDB" id="A0A1G7T4X8"/>
<keyword evidence="3" id="KW-0804">Transcription</keyword>
<dbReference type="GO" id="GO:0003677">
    <property type="term" value="F:DNA binding"/>
    <property type="evidence" value="ECO:0007669"/>
    <property type="project" value="UniProtKB-KW"/>
</dbReference>
<dbReference type="SMART" id="SM00347">
    <property type="entry name" value="HTH_MARR"/>
    <property type="match status" value="1"/>
</dbReference>
<dbReference type="InterPro" id="IPR036390">
    <property type="entry name" value="WH_DNA-bd_sf"/>
</dbReference>
<evidence type="ECO:0000259" key="4">
    <source>
        <dbReference type="PROSITE" id="PS50995"/>
    </source>
</evidence>
<dbReference type="Gene3D" id="1.10.10.10">
    <property type="entry name" value="Winged helix-like DNA-binding domain superfamily/Winged helix DNA-binding domain"/>
    <property type="match status" value="1"/>
</dbReference>
<evidence type="ECO:0000256" key="3">
    <source>
        <dbReference type="ARBA" id="ARBA00023163"/>
    </source>
</evidence>
<organism evidence="5 6">
    <name type="scientific">Celeribacter baekdonensis</name>
    <dbReference type="NCBI Taxonomy" id="875171"/>
    <lineage>
        <taxon>Bacteria</taxon>
        <taxon>Pseudomonadati</taxon>
        <taxon>Pseudomonadota</taxon>
        <taxon>Alphaproteobacteria</taxon>
        <taxon>Rhodobacterales</taxon>
        <taxon>Roseobacteraceae</taxon>
        <taxon>Celeribacter</taxon>
    </lineage>
</organism>
<evidence type="ECO:0000313" key="6">
    <source>
        <dbReference type="Proteomes" id="UP000182284"/>
    </source>
</evidence>
<dbReference type="RefSeq" id="WP_226946246.1">
    <property type="nucleotide sequence ID" value="NZ_CP028473.1"/>
</dbReference>
<dbReference type="Pfam" id="PF01047">
    <property type="entry name" value="MarR"/>
    <property type="match status" value="1"/>
</dbReference>
<accession>A0A1G7T4X8</accession>
<keyword evidence="1" id="KW-0805">Transcription regulation</keyword>
<dbReference type="GO" id="GO:0003700">
    <property type="term" value="F:DNA-binding transcription factor activity"/>
    <property type="evidence" value="ECO:0007669"/>
    <property type="project" value="InterPro"/>
</dbReference>
<dbReference type="SUPFAM" id="SSF46785">
    <property type="entry name" value="Winged helix' DNA-binding domain"/>
    <property type="match status" value="1"/>
</dbReference>
<sequence length="152" mass="17072">MMNNNVIGESPSQKRGLGASLRLANHLYGKLLQKRLIDSDLSMAQYIHLRTLKEEGRLSQSELSAQLGIEKASSTRVLDELAQRNLIRRERHKQDRRMIIVSLSEEGHKKIDEAMSSAKVAARLASENFDEGELLQLFASLDKIIKTLSTAT</sequence>
<dbReference type="EMBL" id="FNBL01000016">
    <property type="protein sequence ID" value="SDG30373.1"/>
    <property type="molecule type" value="Genomic_DNA"/>
</dbReference>
<evidence type="ECO:0000256" key="2">
    <source>
        <dbReference type="ARBA" id="ARBA00023125"/>
    </source>
</evidence>
<dbReference type="PANTHER" id="PTHR42756">
    <property type="entry name" value="TRANSCRIPTIONAL REGULATOR, MARR"/>
    <property type="match status" value="1"/>
</dbReference>
<feature type="domain" description="HTH marR-type" evidence="4">
    <location>
        <begin position="14"/>
        <end position="146"/>
    </location>
</feature>
<dbReference type="PRINTS" id="PR00598">
    <property type="entry name" value="HTHMARR"/>
</dbReference>
<dbReference type="InterPro" id="IPR036388">
    <property type="entry name" value="WH-like_DNA-bd_sf"/>
</dbReference>
<name>A0A1G7T4X8_9RHOB</name>
<dbReference type="InterPro" id="IPR000835">
    <property type="entry name" value="HTH_MarR-typ"/>
</dbReference>
<dbReference type="PROSITE" id="PS50995">
    <property type="entry name" value="HTH_MARR_2"/>
    <property type="match status" value="1"/>
</dbReference>
<evidence type="ECO:0000256" key="1">
    <source>
        <dbReference type="ARBA" id="ARBA00023015"/>
    </source>
</evidence>